<dbReference type="SFLD" id="SFLDS00003">
    <property type="entry name" value="Haloacid_Dehalogenase"/>
    <property type="match status" value="1"/>
</dbReference>
<dbReference type="PANTHER" id="PTHR43316">
    <property type="entry name" value="HYDROLASE, HALOACID DELAHOGENASE-RELATED"/>
    <property type="match status" value="1"/>
</dbReference>
<dbReference type="PRINTS" id="PR00413">
    <property type="entry name" value="HADHALOGNASE"/>
</dbReference>
<dbReference type="InterPro" id="IPR036412">
    <property type="entry name" value="HAD-like_sf"/>
</dbReference>
<dbReference type="SUPFAM" id="SSF56784">
    <property type="entry name" value="HAD-like"/>
    <property type="match status" value="1"/>
</dbReference>
<sequence>MDALPPSPTVLAPLDWEPARVRAITLDLDDTLWPIWPTIARAEAILHAWLQQHAPATALRLGDARQLRAVRECMVSLRPDLQHDLSALRRESIRLALQESGDDPALAEPAFDLFFAERQRVDLFDDVLEALDALAARYPIVALSNGNADVVRVGLGRYFRHSVSAREFGVPKPDPRIFHAAAAHAGVPSAAVLHVGDDAHLDVQGALQAGMQAAWVNRQGAAWEHAFRAHLEVPDLHALRAAL</sequence>
<dbReference type="GO" id="GO:0016787">
    <property type="term" value="F:hydrolase activity"/>
    <property type="evidence" value="ECO:0007669"/>
    <property type="project" value="UniProtKB-KW"/>
</dbReference>
<dbReference type="Gene3D" id="3.40.50.1000">
    <property type="entry name" value="HAD superfamily/HAD-like"/>
    <property type="match status" value="1"/>
</dbReference>
<dbReference type="Proteomes" id="UP001501788">
    <property type="component" value="Unassembled WGS sequence"/>
</dbReference>
<gene>
    <name evidence="2" type="ORF">GCM10023090_30390</name>
</gene>
<reference evidence="3" key="1">
    <citation type="journal article" date="2019" name="Int. J. Syst. Evol. Microbiol.">
        <title>The Global Catalogue of Microorganisms (GCM) 10K type strain sequencing project: providing services to taxonomists for standard genome sequencing and annotation.</title>
        <authorList>
            <consortium name="The Broad Institute Genomics Platform"/>
            <consortium name="The Broad Institute Genome Sequencing Center for Infectious Disease"/>
            <person name="Wu L."/>
            <person name="Ma J."/>
        </authorList>
    </citation>
    <scope>NUCLEOTIDE SEQUENCE [LARGE SCALE GENOMIC DNA]</scope>
    <source>
        <strain evidence="3">JCM 31890</strain>
    </source>
</reference>
<dbReference type="Pfam" id="PF00702">
    <property type="entry name" value="Hydrolase"/>
    <property type="match status" value="1"/>
</dbReference>
<dbReference type="NCBIfam" id="TIGR01509">
    <property type="entry name" value="HAD-SF-IA-v3"/>
    <property type="match status" value="1"/>
</dbReference>
<comment type="caution">
    <text evidence="2">The sequence shown here is derived from an EMBL/GenBank/DDBJ whole genome shotgun (WGS) entry which is preliminary data.</text>
</comment>
<evidence type="ECO:0000313" key="3">
    <source>
        <dbReference type="Proteomes" id="UP001501788"/>
    </source>
</evidence>
<dbReference type="InterPro" id="IPR023214">
    <property type="entry name" value="HAD_sf"/>
</dbReference>
<evidence type="ECO:0000256" key="1">
    <source>
        <dbReference type="ARBA" id="ARBA00022801"/>
    </source>
</evidence>
<protein>
    <submittedName>
        <fullName evidence="2">HAD family hydrolase</fullName>
    </submittedName>
</protein>
<dbReference type="RefSeq" id="WP_345067181.1">
    <property type="nucleotide sequence ID" value="NZ_BAABEX010000030.1"/>
</dbReference>
<proteinExistence type="predicted"/>
<dbReference type="EMBL" id="BAABEX010000030">
    <property type="protein sequence ID" value="GAA4429827.1"/>
    <property type="molecule type" value="Genomic_DNA"/>
</dbReference>
<evidence type="ECO:0000313" key="2">
    <source>
        <dbReference type="EMBL" id="GAA4429827.1"/>
    </source>
</evidence>
<name>A0ABP8LJ85_9BURK</name>
<dbReference type="Gene3D" id="1.20.120.1600">
    <property type="match status" value="1"/>
</dbReference>
<dbReference type="PANTHER" id="PTHR43316:SF3">
    <property type="entry name" value="HALOACID DEHALOGENASE, TYPE II (AFU_ORTHOLOGUE AFUA_2G07750)-RELATED"/>
    <property type="match status" value="1"/>
</dbReference>
<keyword evidence="1 2" id="KW-0378">Hydrolase</keyword>
<dbReference type="SFLD" id="SFLDG01129">
    <property type="entry name" value="C1.5:_HAD__Beta-PGM__Phosphata"/>
    <property type="match status" value="1"/>
</dbReference>
<keyword evidence="3" id="KW-1185">Reference proteome</keyword>
<dbReference type="InterPro" id="IPR051540">
    <property type="entry name" value="S-2-haloacid_dehalogenase"/>
</dbReference>
<organism evidence="2 3">
    <name type="scientific">Acidovorax lacteus</name>
    <dbReference type="NCBI Taxonomy" id="1924988"/>
    <lineage>
        <taxon>Bacteria</taxon>
        <taxon>Pseudomonadati</taxon>
        <taxon>Pseudomonadota</taxon>
        <taxon>Betaproteobacteria</taxon>
        <taxon>Burkholderiales</taxon>
        <taxon>Comamonadaceae</taxon>
        <taxon>Acidovorax</taxon>
    </lineage>
</organism>
<accession>A0ABP8LJ85</accession>
<dbReference type="InterPro" id="IPR006439">
    <property type="entry name" value="HAD-SF_hydro_IA"/>
</dbReference>
<dbReference type="NCBIfam" id="TIGR01549">
    <property type="entry name" value="HAD-SF-IA-v1"/>
    <property type="match status" value="1"/>
</dbReference>